<evidence type="ECO:0000313" key="2">
    <source>
        <dbReference type="Proteomes" id="UP000007815"/>
    </source>
</evidence>
<keyword evidence="2" id="KW-1185">Reference proteome</keyword>
<reference evidence="1 2" key="1">
    <citation type="submission" date="2009-12" db="EMBL/GenBank/DDBJ databases">
        <authorList>
            <person name="Lefebure T."/>
            <person name="Cornejo O.E."/>
            <person name="Pavinski Bitar P.D."/>
            <person name="Lang P."/>
            <person name="Stanhope M.J."/>
        </authorList>
    </citation>
    <scope>NUCLEOTIDE SEQUENCE [LARGE SCALE GENOMIC DNA]</scope>
    <source>
        <strain evidence="1 2">FA-1</strain>
    </source>
</reference>
<name>A0ABN0GU64_STRRT</name>
<protein>
    <submittedName>
        <fullName evidence="1">Accessory sescretory protein</fullName>
    </submittedName>
</protein>
<accession>A0ABN0GU64</accession>
<dbReference type="NCBIfam" id="TIGR03712">
    <property type="entry name" value="acc_sec_asp2"/>
    <property type="match status" value="1"/>
</dbReference>
<evidence type="ECO:0000313" key="1">
    <source>
        <dbReference type="EMBL" id="EJN93701.1"/>
    </source>
</evidence>
<dbReference type="InterPro" id="IPR022267">
    <property type="entry name" value="Asp2"/>
</dbReference>
<comment type="caution">
    <text evidence="1">The sequence shown here is derived from an EMBL/GenBank/DDBJ whole genome shotgun (WGS) entry which is preliminary data.</text>
</comment>
<sequence>MNKIKILQVGTSDWQSEIELPEHIDWVFLESKNIAQSLTALQERYQSQINFNRPKIFDALLLTDTKIGESIFQLESLVESYSIFYPKAPQIISSPLQRFLNRKLAQKMEMTDKKKVVYTLSKILFPEQYGRKIPIYDLEISPDFKGVLNYQGKTGLTVEGNYGLKFRQFATFRTNIPYDSRRIFDIWQEFSKDSSCDLKIQVKLIDNSLEANVLKEWQLETGTVKKPLQIDARQNGYLSISLWTKGFGKMTIGTLHYRWGRAGYGDFILGGRRLIDDNQSEVAYYFNPQDFTPPLVVHFSDWSLKEGFADYRDIEALGCPFLLISDLRLDGGAFFIGSQKLESSIISIIKQSIAFLNIKSDDLIFSGLSMGAFAALFYSAEIQPKALVLGKPLVNIGTVAEKEKIDRPNVFPSSLDFLLQTCQTLDALSVQKMDAYLWERFDQADLSGTQIMVAYMKNDDYDPSAFSDIISHAKHRNIKVAGRGWIGRHDDEASKVSTWFMTQLQAILRDDFGRKEE</sequence>
<dbReference type="Proteomes" id="UP000007815">
    <property type="component" value="Unassembled WGS sequence"/>
</dbReference>
<proteinExistence type="predicted"/>
<dbReference type="Pfam" id="PF16929">
    <property type="entry name" value="Asp2"/>
    <property type="match status" value="1"/>
</dbReference>
<dbReference type="RefSeq" id="WP_003087914.1">
    <property type="nucleotide sequence ID" value="NZ_AJTZ01000005.1"/>
</dbReference>
<organism evidence="1 2">
    <name type="scientific">Streptococcus ratti FA-1 = DSM 20564</name>
    <dbReference type="NCBI Taxonomy" id="699248"/>
    <lineage>
        <taxon>Bacteria</taxon>
        <taxon>Bacillati</taxon>
        <taxon>Bacillota</taxon>
        <taxon>Bacilli</taxon>
        <taxon>Lactobacillales</taxon>
        <taxon>Streptococcaceae</taxon>
        <taxon>Streptococcus</taxon>
    </lineage>
</organism>
<dbReference type="EMBL" id="AJTZ01000005">
    <property type="protein sequence ID" value="EJN93701.1"/>
    <property type="molecule type" value="Genomic_DNA"/>
</dbReference>
<gene>
    <name evidence="1" type="ORF">SRA_04166</name>
</gene>